<accession>A0ABX0XIU4</accession>
<name>A0ABX0XIU4_9SPHN</name>
<keyword evidence="2" id="KW-0732">Signal</keyword>
<feature type="chain" id="PRO_5047189949" description="DUF4148 domain-containing protein" evidence="2">
    <location>
        <begin position="19"/>
        <end position="117"/>
    </location>
</feature>
<organism evidence="3 4">
    <name type="scientific">Sphingomonas jejuensis</name>
    <dbReference type="NCBI Taxonomy" id="904715"/>
    <lineage>
        <taxon>Bacteria</taxon>
        <taxon>Pseudomonadati</taxon>
        <taxon>Pseudomonadota</taxon>
        <taxon>Alphaproteobacteria</taxon>
        <taxon>Sphingomonadales</taxon>
        <taxon>Sphingomonadaceae</taxon>
        <taxon>Sphingomonas</taxon>
    </lineage>
</organism>
<evidence type="ECO:0000256" key="1">
    <source>
        <dbReference type="SAM" id="MobiDB-lite"/>
    </source>
</evidence>
<feature type="signal peptide" evidence="2">
    <location>
        <begin position="1"/>
        <end position="18"/>
    </location>
</feature>
<feature type="region of interest" description="Disordered" evidence="1">
    <location>
        <begin position="45"/>
        <end position="69"/>
    </location>
</feature>
<dbReference type="Proteomes" id="UP000734218">
    <property type="component" value="Unassembled WGS sequence"/>
</dbReference>
<gene>
    <name evidence="3" type="ORF">GGR88_000256</name>
</gene>
<reference evidence="3 4" key="1">
    <citation type="submission" date="2020-03" db="EMBL/GenBank/DDBJ databases">
        <title>Genomic Encyclopedia of Type Strains, Phase IV (KMG-IV): sequencing the most valuable type-strain genomes for metagenomic binning, comparative biology and taxonomic classification.</title>
        <authorList>
            <person name="Goeker M."/>
        </authorList>
    </citation>
    <scope>NUCLEOTIDE SEQUENCE [LARGE SCALE GENOMIC DNA]</scope>
    <source>
        <strain evidence="3 4">DSM 27651</strain>
    </source>
</reference>
<evidence type="ECO:0000313" key="4">
    <source>
        <dbReference type="Proteomes" id="UP000734218"/>
    </source>
</evidence>
<proteinExistence type="predicted"/>
<protein>
    <recommendedName>
        <fullName evidence="5">DUF4148 domain-containing protein</fullName>
    </recommendedName>
</protein>
<dbReference type="EMBL" id="JAATJE010000001">
    <property type="protein sequence ID" value="NJC32782.1"/>
    <property type="molecule type" value="Genomic_DNA"/>
</dbReference>
<evidence type="ECO:0000313" key="3">
    <source>
        <dbReference type="EMBL" id="NJC32782.1"/>
    </source>
</evidence>
<evidence type="ECO:0008006" key="5">
    <source>
        <dbReference type="Google" id="ProtNLM"/>
    </source>
</evidence>
<sequence length="117" mass="12665">MRTLIPLLLTALATPAAAQTGIAGPPSADVGPFKTSVGRELDSIRRSVDRGRRDGQLSRRDARAARREGGQIGTLANRYAADGYLSDSERAELSARAELLRAEVNRERLLRPASRPD</sequence>
<evidence type="ECO:0000256" key="2">
    <source>
        <dbReference type="SAM" id="SignalP"/>
    </source>
</evidence>
<keyword evidence="4" id="KW-1185">Reference proteome</keyword>
<comment type="caution">
    <text evidence="3">The sequence shown here is derived from an EMBL/GenBank/DDBJ whole genome shotgun (WGS) entry which is preliminary data.</text>
</comment>
<dbReference type="RefSeq" id="WP_167952221.1">
    <property type="nucleotide sequence ID" value="NZ_JAATJE010000001.1"/>
</dbReference>